<dbReference type="SUPFAM" id="SSF53850">
    <property type="entry name" value="Periplasmic binding protein-like II"/>
    <property type="match status" value="1"/>
</dbReference>
<dbReference type="Pfam" id="PF03466">
    <property type="entry name" value="LysR_substrate"/>
    <property type="match status" value="1"/>
</dbReference>
<dbReference type="PANTHER" id="PTHR30537:SF72">
    <property type="entry name" value="LYSR FAMILY TRANSCRIPTIONAL REGULATOR"/>
    <property type="match status" value="1"/>
</dbReference>
<evidence type="ECO:0000256" key="2">
    <source>
        <dbReference type="ARBA" id="ARBA00023015"/>
    </source>
</evidence>
<dbReference type="GO" id="GO:0043565">
    <property type="term" value="F:sequence-specific DNA binding"/>
    <property type="evidence" value="ECO:0007669"/>
    <property type="project" value="TreeGrafter"/>
</dbReference>
<dbReference type="GO" id="GO:0003700">
    <property type="term" value="F:DNA-binding transcription factor activity"/>
    <property type="evidence" value="ECO:0007669"/>
    <property type="project" value="InterPro"/>
</dbReference>
<dbReference type="InterPro" id="IPR000847">
    <property type="entry name" value="LysR_HTH_N"/>
</dbReference>
<dbReference type="GO" id="GO:0006351">
    <property type="term" value="P:DNA-templated transcription"/>
    <property type="evidence" value="ECO:0007669"/>
    <property type="project" value="TreeGrafter"/>
</dbReference>
<protein>
    <submittedName>
        <fullName evidence="6">LysR family transcriptional regulator</fullName>
    </submittedName>
</protein>
<evidence type="ECO:0000256" key="3">
    <source>
        <dbReference type="ARBA" id="ARBA00023125"/>
    </source>
</evidence>
<dbReference type="RefSeq" id="WP_081896749.1">
    <property type="nucleotide sequence ID" value="NZ_CABVQD010000001.1"/>
</dbReference>
<keyword evidence="3" id="KW-0238">DNA-binding</keyword>
<keyword evidence="7" id="KW-1185">Reference proteome</keyword>
<dbReference type="AlphaFoldDB" id="A0A6P2GRZ4"/>
<sequence length="323" mass="36316">MDKLNGVTVFVQAAETRSFVATGRSLGISASAVGKSISRLEERLGVRLFYRNTRSIHLTPEGALFLGHCRRILGEIEYAERELSKARTAPRGKLRVSLPLVESLLLSTLSSFMARYPEIELELDFSDRLVDIIDEGFDAVIRTGELRDSMLMSRKLCLFRMLLVASPRYLDEHGVPQHPNDLIRHACLHYKFPTSGKLEQWPIERSSSAFDFRLPVTMACNNVTTLVYLARQGHGIACLPDFAVRDALADGSLRTMLDDHAGDPNIFWILWPSSRHESPKLRAFIDHLTEHLLAPASDLRALPGILKTVGEDTREQERLAPSR</sequence>
<evidence type="ECO:0000313" key="6">
    <source>
        <dbReference type="EMBL" id="VWB06905.1"/>
    </source>
</evidence>
<dbReference type="Pfam" id="PF00126">
    <property type="entry name" value="HTH_1"/>
    <property type="match status" value="1"/>
</dbReference>
<dbReference type="InterPro" id="IPR036390">
    <property type="entry name" value="WH_DNA-bd_sf"/>
</dbReference>
<dbReference type="InterPro" id="IPR036388">
    <property type="entry name" value="WH-like_DNA-bd_sf"/>
</dbReference>
<evidence type="ECO:0000256" key="4">
    <source>
        <dbReference type="ARBA" id="ARBA00023163"/>
    </source>
</evidence>
<evidence type="ECO:0000313" key="7">
    <source>
        <dbReference type="Proteomes" id="UP000494330"/>
    </source>
</evidence>
<dbReference type="EMBL" id="CABVQD010000001">
    <property type="protein sequence ID" value="VWB06905.1"/>
    <property type="molecule type" value="Genomic_DNA"/>
</dbReference>
<dbReference type="FunFam" id="1.10.10.10:FF:000001">
    <property type="entry name" value="LysR family transcriptional regulator"/>
    <property type="match status" value="1"/>
</dbReference>
<gene>
    <name evidence="6" type="ORF">BPA30113_00008</name>
</gene>
<dbReference type="PROSITE" id="PS50931">
    <property type="entry name" value="HTH_LYSR"/>
    <property type="match status" value="1"/>
</dbReference>
<dbReference type="Proteomes" id="UP000494330">
    <property type="component" value="Unassembled WGS sequence"/>
</dbReference>
<keyword evidence="2" id="KW-0805">Transcription regulation</keyword>
<comment type="similarity">
    <text evidence="1">Belongs to the LysR transcriptional regulatory family.</text>
</comment>
<proteinExistence type="inferred from homology"/>
<name>A0A6P2GRZ4_9BURK</name>
<reference evidence="6 7" key="1">
    <citation type="submission" date="2019-09" db="EMBL/GenBank/DDBJ databases">
        <authorList>
            <person name="Depoorter E."/>
        </authorList>
    </citation>
    <scope>NUCLEOTIDE SEQUENCE [LARGE SCALE GENOMIC DNA]</scope>
    <source>
        <strain evidence="6">LMG 30113</strain>
    </source>
</reference>
<feature type="domain" description="HTH lysR-type" evidence="5">
    <location>
        <begin position="1"/>
        <end position="59"/>
    </location>
</feature>
<dbReference type="CDD" id="cd08476">
    <property type="entry name" value="PBP2_CrgA_like_7"/>
    <property type="match status" value="1"/>
</dbReference>
<dbReference type="SUPFAM" id="SSF46785">
    <property type="entry name" value="Winged helix' DNA-binding domain"/>
    <property type="match status" value="1"/>
</dbReference>
<keyword evidence="4" id="KW-0804">Transcription</keyword>
<evidence type="ECO:0000259" key="5">
    <source>
        <dbReference type="PROSITE" id="PS50931"/>
    </source>
</evidence>
<dbReference type="Gene3D" id="3.40.190.290">
    <property type="match status" value="1"/>
</dbReference>
<organism evidence="6 7">
    <name type="scientific">Burkholderia paludis</name>
    <dbReference type="NCBI Taxonomy" id="1506587"/>
    <lineage>
        <taxon>Bacteria</taxon>
        <taxon>Pseudomonadati</taxon>
        <taxon>Pseudomonadota</taxon>
        <taxon>Betaproteobacteria</taxon>
        <taxon>Burkholderiales</taxon>
        <taxon>Burkholderiaceae</taxon>
        <taxon>Burkholderia</taxon>
        <taxon>Burkholderia cepacia complex</taxon>
    </lineage>
</organism>
<dbReference type="InterPro" id="IPR058163">
    <property type="entry name" value="LysR-type_TF_proteobact-type"/>
</dbReference>
<accession>A0A6P2GRZ4</accession>
<evidence type="ECO:0000256" key="1">
    <source>
        <dbReference type="ARBA" id="ARBA00009437"/>
    </source>
</evidence>
<dbReference type="PANTHER" id="PTHR30537">
    <property type="entry name" value="HTH-TYPE TRANSCRIPTIONAL REGULATOR"/>
    <property type="match status" value="1"/>
</dbReference>
<dbReference type="Gene3D" id="1.10.10.10">
    <property type="entry name" value="Winged helix-like DNA-binding domain superfamily/Winged helix DNA-binding domain"/>
    <property type="match status" value="1"/>
</dbReference>
<dbReference type="InterPro" id="IPR005119">
    <property type="entry name" value="LysR_subst-bd"/>
</dbReference>